<dbReference type="Proteomes" id="UP000789396">
    <property type="component" value="Unassembled WGS sequence"/>
</dbReference>
<dbReference type="EMBL" id="CAJVPZ010002498">
    <property type="protein sequence ID" value="CAG8513959.1"/>
    <property type="molecule type" value="Genomic_DNA"/>
</dbReference>
<protein>
    <submittedName>
        <fullName evidence="2">11723_t:CDS:1</fullName>
    </submittedName>
</protein>
<sequence length="203" mass="23617">MTIKEKLTQATQEFTTLKQKINAKLQAKDQTIQETNTKLQESNRNLELQMKENNENEKVLEKEEVLREWGELKKKITNSQKNQVFRPFTKPIEASEEIKNQVRMMEAIERFKARRGECHVCFCENCAHCREGPRITLLDTTSKGEFDAKKENFLRQVEEAESGLKIETGPATDEASNKHVERIINEVKKELDKIKTSLGKETY</sequence>
<evidence type="ECO:0000313" key="3">
    <source>
        <dbReference type="Proteomes" id="UP000789396"/>
    </source>
</evidence>
<keyword evidence="1" id="KW-0175">Coiled coil</keyword>
<keyword evidence="3" id="KW-1185">Reference proteome</keyword>
<reference evidence="2" key="1">
    <citation type="submission" date="2021-06" db="EMBL/GenBank/DDBJ databases">
        <authorList>
            <person name="Kallberg Y."/>
            <person name="Tangrot J."/>
            <person name="Rosling A."/>
        </authorList>
    </citation>
    <scope>NUCLEOTIDE SEQUENCE</scope>
    <source>
        <strain evidence="2">IN212</strain>
    </source>
</reference>
<evidence type="ECO:0000256" key="1">
    <source>
        <dbReference type="SAM" id="Coils"/>
    </source>
</evidence>
<feature type="non-terminal residue" evidence="2">
    <location>
        <position position="1"/>
    </location>
</feature>
<evidence type="ECO:0000313" key="2">
    <source>
        <dbReference type="EMBL" id="CAG8513959.1"/>
    </source>
</evidence>
<proteinExistence type="predicted"/>
<gene>
    <name evidence="2" type="ORF">RFULGI_LOCUS3027</name>
</gene>
<accession>A0A9N9A1S4</accession>
<name>A0A9N9A1S4_9GLOM</name>
<feature type="coiled-coil region" evidence="1">
    <location>
        <begin position="25"/>
        <end position="63"/>
    </location>
</feature>
<dbReference type="AlphaFoldDB" id="A0A9N9A1S4"/>
<dbReference type="OrthoDB" id="2441336at2759"/>
<comment type="caution">
    <text evidence="2">The sequence shown here is derived from an EMBL/GenBank/DDBJ whole genome shotgun (WGS) entry which is preliminary data.</text>
</comment>
<organism evidence="2 3">
    <name type="scientific">Racocetra fulgida</name>
    <dbReference type="NCBI Taxonomy" id="60492"/>
    <lineage>
        <taxon>Eukaryota</taxon>
        <taxon>Fungi</taxon>
        <taxon>Fungi incertae sedis</taxon>
        <taxon>Mucoromycota</taxon>
        <taxon>Glomeromycotina</taxon>
        <taxon>Glomeromycetes</taxon>
        <taxon>Diversisporales</taxon>
        <taxon>Gigasporaceae</taxon>
        <taxon>Racocetra</taxon>
    </lineage>
</organism>